<evidence type="ECO:0000313" key="2">
    <source>
        <dbReference type="EMBL" id="KAA6403592.1"/>
    </source>
</evidence>
<gene>
    <name evidence="2" type="ORF">EZS28_000884</name>
</gene>
<dbReference type="Proteomes" id="UP000324800">
    <property type="component" value="Unassembled WGS sequence"/>
</dbReference>
<feature type="compositionally biased region" description="Polar residues" evidence="1">
    <location>
        <begin position="42"/>
        <end position="51"/>
    </location>
</feature>
<protein>
    <submittedName>
        <fullName evidence="2">Uncharacterized protein</fullName>
    </submittedName>
</protein>
<evidence type="ECO:0000256" key="1">
    <source>
        <dbReference type="SAM" id="MobiDB-lite"/>
    </source>
</evidence>
<dbReference type="AlphaFoldDB" id="A0A5J4X9M5"/>
<feature type="compositionally biased region" description="Polar residues" evidence="1">
    <location>
        <begin position="1"/>
        <end position="14"/>
    </location>
</feature>
<sequence length="66" mass="7936">MSESEYLQNISDQTENQKEFKEEKKDEIEKSKVKDVQEYKNESNLSNSEQNTVKQNFFSRCESFFI</sequence>
<accession>A0A5J4X9M5</accession>
<feature type="region of interest" description="Disordered" evidence="1">
    <location>
        <begin position="1"/>
        <end position="51"/>
    </location>
</feature>
<name>A0A5J4X9M5_9EUKA</name>
<comment type="caution">
    <text evidence="2">The sequence shown here is derived from an EMBL/GenBank/DDBJ whole genome shotgun (WGS) entry which is preliminary data.</text>
</comment>
<feature type="compositionally biased region" description="Basic and acidic residues" evidence="1">
    <location>
        <begin position="15"/>
        <end position="41"/>
    </location>
</feature>
<dbReference type="EMBL" id="SNRW01000083">
    <property type="protein sequence ID" value="KAA6403592.1"/>
    <property type="molecule type" value="Genomic_DNA"/>
</dbReference>
<reference evidence="2 3" key="1">
    <citation type="submission" date="2019-03" db="EMBL/GenBank/DDBJ databases">
        <title>Single cell metagenomics reveals metabolic interactions within the superorganism composed of flagellate Streblomastix strix and complex community of Bacteroidetes bacteria on its surface.</title>
        <authorList>
            <person name="Treitli S.C."/>
            <person name="Kolisko M."/>
            <person name="Husnik F."/>
            <person name="Keeling P."/>
            <person name="Hampl V."/>
        </authorList>
    </citation>
    <scope>NUCLEOTIDE SEQUENCE [LARGE SCALE GENOMIC DNA]</scope>
    <source>
        <strain evidence="2">ST1C</strain>
    </source>
</reference>
<evidence type="ECO:0000313" key="3">
    <source>
        <dbReference type="Proteomes" id="UP000324800"/>
    </source>
</evidence>
<proteinExistence type="predicted"/>
<organism evidence="2 3">
    <name type="scientific">Streblomastix strix</name>
    <dbReference type="NCBI Taxonomy" id="222440"/>
    <lineage>
        <taxon>Eukaryota</taxon>
        <taxon>Metamonada</taxon>
        <taxon>Preaxostyla</taxon>
        <taxon>Oxymonadida</taxon>
        <taxon>Streblomastigidae</taxon>
        <taxon>Streblomastix</taxon>
    </lineage>
</organism>